<sequence>MRCIAMMFFTLCSLLFAAGSNINEDTVHFVGQASAFTVGSELVRNGVFFADTDWTKFNGTPSGWSIGSGVATCSGSQSVDTDLTQNITGLTDGRVYRITFEVTAISGGAVTAVFDGTEIEDKNTTAIYTGYVAAVGTDADLDIRGDSAFIGSVDNVSVVAWVGDLNAGGGSTIAGFTGTLTDYMSATGGVLHNESGLDLSDSGGVLRIAAAPFWDTTLQVGTLVKCVFSATFTDGIYEIIAATTETIDIDLSSGGVGAETVEVWIGGAFPNIATCVGTAGASAAVDSTFSEDPEDPDGTYRKRYICVNVDQEVDAVTDFIAETSETALREDGGSRKIIGFYDSLSVVNLGAGGGTYGYRIVSDMDQGGIYYGGAWEAFKRDESFTSIRPNGKWVEWNAKGNDINILELNTSNFEMRNIKMHNTIADSTAEGLLHIDTANFNTQLVNCWFATSSRFVVDDLVGKGNGVLDCY</sequence>
<comment type="caution">
    <text evidence="1">The sequence shown here is derived from an EMBL/GenBank/DDBJ whole genome shotgun (WGS) entry which is preliminary data.</text>
</comment>
<name>A0A0F9NSU3_9ZZZZ</name>
<protein>
    <submittedName>
        <fullName evidence="1">Uncharacterized protein</fullName>
    </submittedName>
</protein>
<proteinExistence type="predicted"/>
<dbReference type="AlphaFoldDB" id="A0A0F9NSU3"/>
<feature type="non-terminal residue" evidence="1">
    <location>
        <position position="471"/>
    </location>
</feature>
<gene>
    <name evidence="1" type="ORF">LCGC14_1300160</name>
</gene>
<reference evidence="1" key="1">
    <citation type="journal article" date="2015" name="Nature">
        <title>Complex archaea that bridge the gap between prokaryotes and eukaryotes.</title>
        <authorList>
            <person name="Spang A."/>
            <person name="Saw J.H."/>
            <person name="Jorgensen S.L."/>
            <person name="Zaremba-Niedzwiedzka K."/>
            <person name="Martijn J."/>
            <person name="Lind A.E."/>
            <person name="van Eijk R."/>
            <person name="Schleper C."/>
            <person name="Guy L."/>
            <person name="Ettema T.J."/>
        </authorList>
    </citation>
    <scope>NUCLEOTIDE SEQUENCE</scope>
</reference>
<accession>A0A0F9NSU3</accession>
<organism evidence="1">
    <name type="scientific">marine sediment metagenome</name>
    <dbReference type="NCBI Taxonomy" id="412755"/>
    <lineage>
        <taxon>unclassified sequences</taxon>
        <taxon>metagenomes</taxon>
        <taxon>ecological metagenomes</taxon>
    </lineage>
</organism>
<evidence type="ECO:0000313" key="1">
    <source>
        <dbReference type="EMBL" id="KKM84347.1"/>
    </source>
</evidence>
<dbReference type="EMBL" id="LAZR01007581">
    <property type="protein sequence ID" value="KKM84347.1"/>
    <property type="molecule type" value="Genomic_DNA"/>
</dbReference>